<dbReference type="InterPro" id="IPR000754">
    <property type="entry name" value="Ribosomal_uS9"/>
</dbReference>
<evidence type="ECO:0000256" key="1">
    <source>
        <dbReference type="ARBA" id="ARBA00005251"/>
    </source>
</evidence>
<evidence type="ECO:0000256" key="6">
    <source>
        <dbReference type="RuleBase" id="RU003815"/>
    </source>
</evidence>
<dbReference type="PROSITE" id="PS00360">
    <property type="entry name" value="RIBOSOMAL_S9"/>
    <property type="match status" value="1"/>
</dbReference>
<dbReference type="GO" id="GO:0022627">
    <property type="term" value="C:cytosolic small ribosomal subunit"/>
    <property type="evidence" value="ECO:0007669"/>
    <property type="project" value="TreeGrafter"/>
</dbReference>
<dbReference type="Pfam" id="PF00380">
    <property type="entry name" value="Ribosomal_S9"/>
    <property type="match status" value="1"/>
</dbReference>
<sequence length="126" mass="13818">MSVISGRRKEATAVVRLKKGSGVITVNKKSLDDYFGRDVAKMIVRQPLVLTNKENAYDADVKVEGGGSFGQAGAIRLAISKALIAETPDLRGELKKAGYLTRDSRVKERKKVGLKKARKSPQFSKR</sequence>
<dbReference type="PANTHER" id="PTHR21569:SF1">
    <property type="entry name" value="SMALL RIBOSOMAL SUBUNIT PROTEIN US9M"/>
    <property type="match status" value="1"/>
</dbReference>
<keyword evidence="3 5" id="KW-0687">Ribonucleoprotein</keyword>
<dbReference type="SUPFAM" id="SSF54211">
    <property type="entry name" value="Ribosomal protein S5 domain 2-like"/>
    <property type="match status" value="1"/>
</dbReference>
<evidence type="ECO:0000313" key="8">
    <source>
        <dbReference type="Proteomes" id="UP000252147"/>
    </source>
</evidence>
<dbReference type="PANTHER" id="PTHR21569">
    <property type="entry name" value="RIBOSOMAL PROTEIN S9"/>
    <property type="match status" value="1"/>
</dbReference>
<evidence type="ECO:0000256" key="2">
    <source>
        <dbReference type="ARBA" id="ARBA00022980"/>
    </source>
</evidence>
<organism evidence="7 8">
    <name type="scientific">SAR86 cluster bacterium</name>
    <dbReference type="NCBI Taxonomy" id="2030880"/>
    <lineage>
        <taxon>Bacteria</taxon>
        <taxon>Pseudomonadati</taxon>
        <taxon>Pseudomonadota</taxon>
        <taxon>Gammaproteobacteria</taxon>
        <taxon>SAR86 cluster</taxon>
    </lineage>
</organism>
<reference evidence="7 8" key="1">
    <citation type="journal article" date="2018" name="Microbiome">
        <title>Fine metagenomic profile of the Mediterranean stratified and mixed water columns revealed by assembly and recruitment.</title>
        <authorList>
            <person name="Haro-Moreno J.M."/>
            <person name="Lopez-Perez M."/>
            <person name="De La Torre J.R."/>
            <person name="Picazo A."/>
            <person name="Camacho A."/>
            <person name="Rodriguez-Valera F."/>
        </authorList>
    </citation>
    <scope>NUCLEOTIDE SEQUENCE [LARGE SCALE GENOMIC DNA]</scope>
    <source>
        <strain evidence="7">MED-G83</strain>
    </source>
</reference>
<dbReference type="InterPro" id="IPR014721">
    <property type="entry name" value="Ribsml_uS5_D2-typ_fold_subgr"/>
</dbReference>
<gene>
    <name evidence="5" type="primary">rpsI</name>
    <name evidence="7" type="ORF">DBW97_01590</name>
</gene>
<dbReference type="InterPro" id="IPR023035">
    <property type="entry name" value="Ribosomal_uS9_bac/plastid"/>
</dbReference>
<dbReference type="GO" id="GO:0003723">
    <property type="term" value="F:RNA binding"/>
    <property type="evidence" value="ECO:0007669"/>
    <property type="project" value="TreeGrafter"/>
</dbReference>
<evidence type="ECO:0000256" key="4">
    <source>
        <dbReference type="ARBA" id="ARBA00035259"/>
    </source>
</evidence>
<dbReference type="Gene3D" id="3.30.230.10">
    <property type="match status" value="1"/>
</dbReference>
<dbReference type="NCBIfam" id="NF001099">
    <property type="entry name" value="PRK00132.1"/>
    <property type="match status" value="1"/>
</dbReference>
<evidence type="ECO:0000256" key="5">
    <source>
        <dbReference type="HAMAP-Rule" id="MF_00532"/>
    </source>
</evidence>
<accession>A0A368BN75</accession>
<dbReference type="InterPro" id="IPR020574">
    <property type="entry name" value="Ribosomal_uS9_CS"/>
</dbReference>
<dbReference type="FunFam" id="3.30.230.10:FF:000001">
    <property type="entry name" value="30S ribosomal protein S9"/>
    <property type="match status" value="1"/>
</dbReference>
<dbReference type="InterPro" id="IPR020568">
    <property type="entry name" value="Ribosomal_Su5_D2-typ_SF"/>
</dbReference>
<dbReference type="HAMAP" id="MF_00532_B">
    <property type="entry name" value="Ribosomal_uS9_B"/>
    <property type="match status" value="1"/>
</dbReference>
<dbReference type="GO" id="GO:0006412">
    <property type="term" value="P:translation"/>
    <property type="evidence" value="ECO:0007669"/>
    <property type="project" value="UniProtKB-UniRule"/>
</dbReference>
<name>A0A368BN75_9GAMM</name>
<dbReference type="GO" id="GO:0003735">
    <property type="term" value="F:structural constituent of ribosome"/>
    <property type="evidence" value="ECO:0007669"/>
    <property type="project" value="InterPro"/>
</dbReference>
<dbReference type="AlphaFoldDB" id="A0A368BN75"/>
<evidence type="ECO:0000313" key="7">
    <source>
        <dbReference type="EMBL" id="RCL38730.1"/>
    </source>
</evidence>
<evidence type="ECO:0000256" key="3">
    <source>
        <dbReference type="ARBA" id="ARBA00023274"/>
    </source>
</evidence>
<protein>
    <recommendedName>
        <fullName evidence="4 5">Small ribosomal subunit protein uS9</fullName>
    </recommendedName>
</protein>
<comment type="similarity">
    <text evidence="1 5 6">Belongs to the universal ribosomal protein uS9 family.</text>
</comment>
<comment type="caution">
    <text evidence="7">The sequence shown here is derived from an EMBL/GenBank/DDBJ whole genome shotgun (WGS) entry which is preliminary data.</text>
</comment>
<dbReference type="Proteomes" id="UP000252147">
    <property type="component" value="Unassembled WGS sequence"/>
</dbReference>
<dbReference type="EMBL" id="QOPD01000002">
    <property type="protein sequence ID" value="RCL38730.1"/>
    <property type="molecule type" value="Genomic_DNA"/>
</dbReference>
<proteinExistence type="inferred from homology"/>
<keyword evidence="2 5" id="KW-0689">Ribosomal protein</keyword>